<comment type="caution">
    <text evidence="3">The sequence shown here is derived from an EMBL/GenBank/DDBJ whole genome shotgun (WGS) entry which is preliminary data.</text>
</comment>
<evidence type="ECO:0000256" key="2">
    <source>
        <dbReference type="SAM" id="MobiDB-lite"/>
    </source>
</evidence>
<gene>
    <name evidence="3" type="ORF">H4W80_002284</name>
</gene>
<evidence type="ECO:0000256" key="1">
    <source>
        <dbReference type="SAM" id="Coils"/>
    </source>
</evidence>
<dbReference type="RefSeq" id="WP_192785027.1">
    <property type="nucleotide sequence ID" value="NZ_JADBEK010000001.1"/>
</dbReference>
<proteinExistence type="predicted"/>
<evidence type="ECO:0000313" key="4">
    <source>
        <dbReference type="Proteomes" id="UP000633509"/>
    </source>
</evidence>
<organism evidence="3 4">
    <name type="scientific">Nonomuraea angiospora</name>
    <dbReference type="NCBI Taxonomy" id="46172"/>
    <lineage>
        <taxon>Bacteria</taxon>
        <taxon>Bacillati</taxon>
        <taxon>Actinomycetota</taxon>
        <taxon>Actinomycetes</taxon>
        <taxon>Streptosporangiales</taxon>
        <taxon>Streptosporangiaceae</taxon>
        <taxon>Nonomuraea</taxon>
    </lineage>
</organism>
<feature type="region of interest" description="Disordered" evidence="2">
    <location>
        <begin position="189"/>
        <end position="212"/>
    </location>
</feature>
<evidence type="ECO:0000313" key="3">
    <source>
        <dbReference type="EMBL" id="MBE1584026.1"/>
    </source>
</evidence>
<keyword evidence="1" id="KW-0175">Coiled coil</keyword>
<dbReference type="Proteomes" id="UP000633509">
    <property type="component" value="Unassembled WGS sequence"/>
</dbReference>
<accession>A0ABR9LTQ0</accession>
<dbReference type="EMBL" id="JADBEK010000001">
    <property type="protein sequence ID" value="MBE1584026.1"/>
    <property type="molecule type" value="Genomic_DNA"/>
</dbReference>
<sequence length="212" mass="23724">MFPPADMPAREEILNAGRDAAIARRRAESQRCRDRVSAVIATMRRTRTPLSDAEITRRAQVNAQYLQRHRDLKAQAAKVRADLEGDAVRAAAATRTEHEAALVIENAMLIEQNAELRRDLNIARAELRAMRIQELARSATGVLAGQLSDADGTIEQLRRERDRALAELRTAEADLAALRNLNQRLMIENSRRRQEAERATADVSDPGRGSNR</sequence>
<feature type="compositionally biased region" description="Basic and acidic residues" evidence="2">
    <location>
        <begin position="189"/>
        <end position="200"/>
    </location>
</feature>
<protein>
    <submittedName>
        <fullName evidence="3">Uncharacterized protein</fullName>
    </submittedName>
</protein>
<reference evidence="3 4" key="1">
    <citation type="submission" date="2020-10" db="EMBL/GenBank/DDBJ databases">
        <title>Sequencing the genomes of 1000 actinobacteria strains.</title>
        <authorList>
            <person name="Klenk H.-P."/>
        </authorList>
    </citation>
    <scope>NUCLEOTIDE SEQUENCE [LARGE SCALE GENOMIC DNA]</scope>
    <source>
        <strain evidence="3 4">DSM 43173</strain>
    </source>
</reference>
<name>A0ABR9LTQ0_9ACTN</name>
<keyword evidence="4" id="KW-1185">Reference proteome</keyword>
<feature type="coiled-coil region" evidence="1">
    <location>
        <begin position="106"/>
        <end position="188"/>
    </location>
</feature>